<reference evidence="2 3" key="1">
    <citation type="submission" date="2020-08" db="EMBL/GenBank/DDBJ databases">
        <title>Genome sequencing of Purple Non-Sulfur Bacteria from various extreme environments.</title>
        <authorList>
            <person name="Mayer M."/>
        </authorList>
    </citation>
    <scope>NUCLEOTIDE SEQUENCE [LARGE SCALE GENOMIC DNA]</scope>
    <source>
        <strain evidence="2 3">JA135</strain>
    </source>
</reference>
<gene>
    <name evidence="2" type="ORF">GGD88_000357</name>
</gene>
<evidence type="ECO:0000313" key="2">
    <source>
        <dbReference type="EMBL" id="MBB4284650.1"/>
    </source>
</evidence>
<organism evidence="2 3">
    <name type="scientific">Roseospira goensis</name>
    <dbReference type="NCBI Taxonomy" id="391922"/>
    <lineage>
        <taxon>Bacteria</taxon>
        <taxon>Pseudomonadati</taxon>
        <taxon>Pseudomonadota</taxon>
        <taxon>Alphaproteobacteria</taxon>
        <taxon>Rhodospirillales</taxon>
        <taxon>Rhodospirillaceae</taxon>
        <taxon>Roseospira</taxon>
    </lineage>
</organism>
<dbReference type="RefSeq" id="WP_184431127.1">
    <property type="nucleotide sequence ID" value="NZ_JACIGI010000002.1"/>
</dbReference>
<feature type="chain" id="PRO_5030861593" description="DUF3313 domain-containing protein" evidence="1">
    <location>
        <begin position="21"/>
        <end position="231"/>
    </location>
</feature>
<dbReference type="Proteomes" id="UP000555728">
    <property type="component" value="Unassembled WGS sequence"/>
</dbReference>
<accession>A0A7W6RXP8</accession>
<evidence type="ECO:0008006" key="4">
    <source>
        <dbReference type="Google" id="ProtNLM"/>
    </source>
</evidence>
<sequence>MRTPLSALLAAVAISGLAGCTDVPIRTAHPMQAQPELLSNTHWRSMATDTGFKLAQHLREEIPDDARFYVQGHASYTDFDRIFRNGLAEELRRHDYAVVPTKAQATHQIAYGTRVSDHDIADERPFGKVTLLTSGLWGLSELAQLAPPAATAVASATFLDLATDRADEGGLSEITVAVTILGPEGAEITRETTYYVARRNIQHYPELAMPPLYAAQGRSLPEPPVARFAVE</sequence>
<dbReference type="PROSITE" id="PS51257">
    <property type="entry name" value="PROKAR_LIPOPROTEIN"/>
    <property type="match status" value="1"/>
</dbReference>
<dbReference type="AlphaFoldDB" id="A0A7W6RXP8"/>
<proteinExistence type="predicted"/>
<evidence type="ECO:0000256" key="1">
    <source>
        <dbReference type="SAM" id="SignalP"/>
    </source>
</evidence>
<keyword evidence="3" id="KW-1185">Reference proteome</keyword>
<dbReference type="EMBL" id="JACIGI010000002">
    <property type="protein sequence ID" value="MBB4284650.1"/>
    <property type="molecule type" value="Genomic_DNA"/>
</dbReference>
<comment type="caution">
    <text evidence="2">The sequence shown here is derived from an EMBL/GenBank/DDBJ whole genome shotgun (WGS) entry which is preliminary data.</text>
</comment>
<name>A0A7W6RXP8_9PROT</name>
<keyword evidence="1" id="KW-0732">Signal</keyword>
<evidence type="ECO:0000313" key="3">
    <source>
        <dbReference type="Proteomes" id="UP000555728"/>
    </source>
</evidence>
<feature type="signal peptide" evidence="1">
    <location>
        <begin position="1"/>
        <end position="20"/>
    </location>
</feature>
<protein>
    <recommendedName>
        <fullName evidence="4">DUF3313 domain-containing protein</fullName>
    </recommendedName>
</protein>